<dbReference type="EMBL" id="VSSQ01016384">
    <property type="protein sequence ID" value="MPM57667.1"/>
    <property type="molecule type" value="Genomic_DNA"/>
</dbReference>
<comment type="caution">
    <text evidence="1">The sequence shown here is derived from an EMBL/GenBank/DDBJ whole genome shotgun (WGS) entry which is preliminary data.</text>
</comment>
<reference evidence="1" key="1">
    <citation type="submission" date="2019-08" db="EMBL/GenBank/DDBJ databases">
        <authorList>
            <person name="Kucharzyk K."/>
            <person name="Murdoch R.W."/>
            <person name="Higgins S."/>
            <person name="Loffler F."/>
        </authorList>
    </citation>
    <scope>NUCLEOTIDE SEQUENCE</scope>
</reference>
<organism evidence="1">
    <name type="scientific">bioreactor metagenome</name>
    <dbReference type="NCBI Taxonomy" id="1076179"/>
    <lineage>
        <taxon>unclassified sequences</taxon>
        <taxon>metagenomes</taxon>
        <taxon>ecological metagenomes</taxon>
    </lineage>
</organism>
<evidence type="ECO:0000313" key="1">
    <source>
        <dbReference type="EMBL" id="MPM57667.1"/>
    </source>
</evidence>
<dbReference type="AlphaFoldDB" id="A0A645AWY5"/>
<proteinExistence type="predicted"/>
<name>A0A645AWY5_9ZZZZ</name>
<sequence length="104" mass="11269">MQHKHLGLGLAEQAHTEQRAAVPAFAALVDQQDELLFRAFGVESVEFADVVVGSDLAVAHVHQDARGRDAVLEQRTLDGGLQLFRQLLHGGCKEGQLRGKPFGS</sequence>
<protein>
    <submittedName>
        <fullName evidence="1">Uncharacterized protein</fullName>
    </submittedName>
</protein>
<accession>A0A645AWY5</accession>
<gene>
    <name evidence="1" type="ORF">SDC9_104490</name>
</gene>